<evidence type="ECO:0000313" key="2">
    <source>
        <dbReference type="Proteomes" id="UP001497522"/>
    </source>
</evidence>
<gene>
    <name evidence="1" type="ORF">CSSPJE1EN2_LOCUS6837</name>
</gene>
<proteinExistence type="predicted"/>
<dbReference type="Proteomes" id="UP001497522">
    <property type="component" value="Chromosome 14"/>
</dbReference>
<name>A0ABP1AMQ4_9BRYO</name>
<accession>A0ABP1AMQ4</accession>
<evidence type="ECO:0000313" key="1">
    <source>
        <dbReference type="EMBL" id="CAK9863842.1"/>
    </source>
</evidence>
<organism evidence="1 2">
    <name type="scientific">Sphagnum jensenii</name>
    <dbReference type="NCBI Taxonomy" id="128206"/>
    <lineage>
        <taxon>Eukaryota</taxon>
        <taxon>Viridiplantae</taxon>
        <taxon>Streptophyta</taxon>
        <taxon>Embryophyta</taxon>
        <taxon>Bryophyta</taxon>
        <taxon>Sphagnophytina</taxon>
        <taxon>Sphagnopsida</taxon>
        <taxon>Sphagnales</taxon>
        <taxon>Sphagnaceae</taxon>
        <taxon>Sphagnum</taxon>
    </lineage>
</organism>
<sequence length="100" mass="10914">MDADVDRNEVNVDENEMDVHDIVQVEGKRRRLATIAGNGKWWVTCTTAGDGVWWVMGTTVGDGGWWVTHTTAIGIVGGRCIPWSRSCRNPTGFLLGLLGA</sequence>
<reference evidence="1" key="1">
    <citation type="submission" date="2024-03" db="EMBL/GenBank/DDBJ databases">
        <authorList>
            <consortium name="ELIXIR-Norway"/>
            <consortium name="Elixir Norway"/>
        </authorList>
    </citation>
    <scope>NUCLEOTIDE SEQUENCE</scope>
</reference>
<dbReference type="EMBL" id="OZ023715">
    <property type="protein sequence ID" value="CAK9863842.1"/>
    <property type="molecule type" value="Genomic_DNA"/>
</dbReference>
<keyword evidence="2" id="KW-1185">Reference proteome</keyword>
<protein>
    <submittedName>
        <fullName evidence="1">Uncharacterized protein</fullName>
    </submittedName>
</protein>